<keyword evidence="3" id="KW-0328">Glycosyltransferase</keyword>
<feature type="domain" description="Glycosyltransferase subfamily 4-like N-terminal" evidence="2">
    <location>
        <begin position="16"/>
        <end position="173"/>
    </location>
</feature>
<name>A0ABW3RFZ4_9FLAO</name>
<dbReference type="InterPro" id="IPR028098">
    <property type="entry name" value="Glyco_trans_4-like_N"/>
</dbReference>
<keyword evidence="3" id="KW-0808">Transferase</keyword>
<dbReference type="Pfam" id="PF00534">
    <property type="entry name" value="Glycos_transf_1"/>
    <property type="match status" value="1"/>
</dbReference>
<accession>A0ABW3RFZ4</accession>
<proteinExistence type="predicted"/>
<dbReference type="PANTHER" id="PTHR12526:SF630">
    <property type="entry name" value="GLYCOSYLTRANSFERASE"/>
    <property type="match status" value="1"/>
</dbReference>
<dbReference type="RefSeq" id="WP_311942588.1">
    <property type="nucleotide sequence ID" value="NZ_JAVSCK010000005.1"/>
</dbReference>
<dbReference type="Proteomes" id="UP001597163">
    <property type="component" value="Unassembled WGS sequence"/>
</dbReference>
<dbReference type="CDD" id="cd03811">
    <property type="entry name" value="GT4_GT28_WabH-like"/>
    <property type="match status" value="1"/>
</dbReference>
<comment type="caution">
    <text evidence="3">The sequence shown here is derived from an EMBL/GenBank/DDBJ whole genome shotgun (WGS) entry which is preliminary data.</text>
</comment>
<dbReference type="InterPro" id="IPR001296">
    <property type="entry name" value="Glyco_trans_1"/>
</dbReference>
<protein>
    <submittedName>
        <fullName evidence="3">Glycosyltransferase</fullName>
        <ecNumber evidence="3">2.4.-.-</ecNumber>
    </submittedName>
</protein>
<dbReference type="PANTHER" id="PTHR12526">
    <property type="entry name" value="GLYCOSYLTRANSFERASE"/>
    <property type="match status" value="1"/>
</dbReference>
<evidence type="ECO:0000313" key="3">
    <source>
        <dbReference type="EMBL" id="MFD1163877.1"/>
    </source>
</evidence>
<dbReference type="Pfam" id="PF13439">
    <property type="entry name" value="Glyco_transf_4"/>
    <property type="match status" value="1"/>
</dbReference>
<dbReference type="Gene3D" id="3.40.50.2000">
    <property type="entry name" value="Glycogen Phosphorylase B"/>
    <property type="match status" value="2"/>
</dbReference>
<dbReference type="EC" id="2.4.-.-" evidence="3"/>
<organism evidence="3 4">
    <name type="scientific">Hwangdonia seohaensis</name>
    <dbReference type="NCBI Taxonomy" id="1240727"/>
    <lineage>
        <taxon>Bacteria</taxon>
        <taxon>Pseudomonadati</taxon>
        <taxon>Bacteroidota</taxon>
        <taxon>Flavobacteriia</taxon>
        <taxon>Flavobacteriales</taxon>
        <taxon>Flavobacteriaceae</taxon>
        <taxon>Hwangdonia</taxon>
    </lineage>
</organism>
<reference evidence="4" key="1">
    <citation type="journal article" date="2019" name="Int. J. Syst. Evol. Microbiol.">
        <title>The Global Catalogue of Microorganisms (GCM) 10K type strain sequencing project: providing services to taxonomists for standard genome sequencing and annotation.</title>
        <authorList>
            <consortium name="The Broad Institute Genomics Platform"/>
            <consortium name="The Broad Institute Genome Sequencing Center for Infectious Disease"/>
            <person name="Wu L."/>
            <person name="Ma J."/>
        </authorList>
    </citation>
    <scope>NUCLEOTIDE SEQUENCE [LARGE SCALE GENOMIC DNA]</scope>
    <source>
        <strain evidence="4">CCUG 63246</strain>
    </source>
</reference>
<keyword evidence="4" id="KW-1185">Reference proteome</keyword>
<evidence type="ECO:0000313" key="4">
    <source>
        <dbReference type="Proteomes" id="UP001597163"/>
    </source>
</evidence>
<evidence type="ECO:0000259" key="1">
    <source>
        <dbReference type="Pfam" id="PF00534"/>
    </source>
</evidence>
<dbReference type="EMBL" id="JBHTLJ010000005">
    <property type="protein sequence ID" value="MFD1163877.1"/>
    <property type="molecule type" value="Genomic_DNA"/>
</dbReference>
<dbReference type="SUPFAM" id="SSF53756">
    <property type="entry name" value="UDP-Glycosyltransferase/glycogen phosphorylase"/>
    <property type="match status" value="1"/>
</dbReference>
<evidence type="ECO:0000259" key="2">
    <source>
        <dbReference type="Pfam" id="PF13439"/>
    </source>
</evidence>
<feature type="domain" description="Glycosyl transferase family 1" evidence="1">
    <location>
        <begin position="184"/>
        <end position="343"/>
    </location>
</feature>
<dbReference type="GO" id="GO:0016757">
    <property type="term" value="F:glycosyltransferase activity"/>
    <property type="evidence" value="ECO:0007669"/>
    <property type="project" value="UniProtKB-KW"/>
</dbReference>
<sequence length="364" mass="41793">MKPKKIALVGFHLSGGGTARVMANLSEYFHDKGIELHIIIIHDELGYDYSGTLYNLGKLKSEPNTVFNKIKRLIHLRSYVKQNDFDFVIDFRFRKRIIQEYLISRLVYNQKKTIYTIHSSQLAIYLPKSKYWANVIYGKAYKIIAITESMKNLVETIYPFLDNVGMVYNPIILNKIKEKSIEALEINFEYIIGVGQFDTDQKQFDKLIEAYSKSILPQTRIKLVILGRGKKKSELEAIAKKLNVDENVQFLGFKENPYKYMANARFFVLSSWHEGHPMVLIEALACGTPVVSFDCPTGPKEVVNQSDNGLLIENQNIDALINGMNIMLTNESLYSHCKSNALKSVEKFSVKQIGKQWLKLMKIN</sequence>
<gene>
    <name evidence="3" type="ORF">ACFQ2E_15715</name>
</gene>